<feature type="compositionally biased region" description="Polar residues" evidence="2">
    <location>
        <begin position="1"/>
        <end position="11"/>
    </location>
</feature>
<dbReference type="Gene3D" id="3.40.630.10">
    <property type="entry name" value="Zn peptidases"/>
    <property type="match status" value="1"/>
</dbReference>
<keyword evidence="3" id="KW-0472">Membrane</keyword>
<comment type="similarity">
    <text evidence="1">Belongs to the peptidase M28 family. M28B subfamily.</text>
</comment>
<evidence type="ECO:0000259" key="5">
    <source>
        <dbReference type="Pfam" id="PF04253"/>
    </source>
</evidence>
<evidence type="ECO:0000313" key="7">
    <source>
        <dbReference type="EMBL" id="KAJ8656402.1"/>
    </source>
</evidence>
<accession>A0AAD7V1H9</accession>
<dbReference type="FunFam" id="3.40.630.10:FF:000101">
    <property type="entry name" value="N-acetylated alpha-linked acidic dipeptidase like 1"/>
    <property type="match status" value="1"/>
</dbReference>
<dbReference type="GO" id="GO:0004180">
    <property type="term" value="F:carboxypeptidase activity"/>
    <property type="evidence" value="ECO:0007669"/>
    <property type="project" value="TreeGrafter"/>
</dbReference>
<evidence type="ECO:0000259" key="6">
    <source>
        <dbReference type="Pfam" id="PF04389"/>
    </source>
</evidence>
<organism evidence="7 8">
    <name type="scientific">Lichtheimia ornata</name>
    <dbReference type="NCBI Taxonomy" id="688661"/>
    <lineage>
        <taxon>Eukaryota</taxon>
        <taxon>Fungi</taxon>
        <taxon>Fungi incertae sedis</taxon>
        <taxon>Mucoromycota</taxon>
        <taxon>Mucoromycotina</taxon>
        <taxon>Mucoromycetes</taxon>
        <taxon>Mucorales</taxon>
        <taxon>Lichtheimiaceae</taxon>
        <taxon>Lichtheimia</taxon>
    </lineage>
</organism>
<dbReference type="Proteomes" id="UP001234581">
    <property type="component" value="Unassembled WGS sequence"/>
</dbReference>
<name>A0AAD7V1H9_9FUNG</name>
<feature type="region of interest" description="Disordered" evidence="2">
    <location>
        <begin position="1"/>
        <end position="25"/>
    </location>
</feature>
<dbReference type="RefSeq" id="XP_058341315.1">
    <property type="nucleotide sequence ID" value="XM_058487977.1"/>
</dbReference>
<evidence type="ECO:0000256" key="2">
    <source>
        <dbReference type="SAM" id="MobiDB-lite"/>
    </source>
</evidence>
<dbReference type="InterPro" id="IPR007484">
    <property type="entry name" value="Peptidase_M28"/>
</dbReference>
<reference evidence="7 8" key="1">
    <citation type="submission" date="2023-03" db="EMBL/GenBank/DDBJ databases">
        <title>Genome sequence of Lichtheimia ornata CBS 291.66.</title>
        <authorList>
            <person name="Mohabir J.T."/>
            <person name="Shea T.P."/>
            <person name="Kurbessoian T."/>
            <person name="Berby B."/>
            <person name="Fontaine J."/>
            <person name="Livny J."/>
            <person name="Gnirke A."/>
            <person name="Stajich J.E."/>
            <person name="Cuomo C.A."/>
        </authorList>
    </citation>
    <scope>NUCLEOTIDE SEQUENCE [LARGE SCALE GENOMIC DNA]</scope>
    <source>
        <strain evidence="7">CBS 291.66</strain>
    </source>
</reference>
<dbReference type="InterPro" id="IPR039373">
    <property type="entry name" value="Peptidase_M28B"/>
</dbReference>
<dbReference type="InterPro" id="IPR003137">
    <property type="entry name" value="PA_domain"/>
</dbReference>
<dbReference type="SUPFAM" id="SSF47672">
    <property type="entry name" value="Transferrin receptor-like dimerisation domain"/>
    <property type="match status" value="1"/>
</dbReference>
<dbReference type="InterPro" id="IPR046450">
    <property type="entry name" value="PA_dom_sf"/>
</dbReference>
<sequence>MRQGYTSTLPNDDNGGGGGTSSSAISSQQTFFDRVRKMWNKPSNNESAPLLDRKHMTLEPPKRTTTKVTLTAVLLVFTMLLFGAGIAVWIETEPVFETRPLSETERLVLNLPSNDSIHDHFHVYASKVHMAGSDVDRQQAEWTRDKWIEMGVFNTTIETYYPLLTQPKEQRFALVTGPEELRFEATMHEKVLVGEDGDDETIKHPAAFHAYSKNGSALGPVVYANYGGLKDFQLLLDRGIALAGTIALMRAGNGIPDGTKIRVAEKFGCIGALIYPDPIDDGPFNKHGFPHTHPAEPYPNGPWRPSSSIRSGSVEFSSLASGDPLTPGWAATKNTTRLNMDEAQVLPNIPSLPLSYHDALSLLKAMQGRGTLGDISWKGGLPDVSYYSGPTEGNAELVNIVDNKVAPVWNVIGVMHGSQEPDHAVILGNRRDAWGYGAVDSSSGSAVMVEVAKVFGTLLNKGWRPARTIILASWDASEYSMAGSNEWMEYHKDWLDQHAAVYINVGAAVSGPHFAVQASPSLKRLIYDIARFVPDPQSGTTVYEAWAEFTNRTSAPSTEPTIGNIVSKSDFAPFLHHAGIASINMGFMGDFGVQHSIYDSIHWMETFGDPDYRYHMTLVKIWALLAIRLSDSPILPLHPGDYAATLSLHWKHLSEYYTTAHASNLKHVDAYARPFRLLYKSIHKLTKLSGRLEEGLGLLESEVHDYQHLADVPSSLKERLDKVNDRLALFERYLLDPEGIYERPWYKHVIYGPRMWSDHTIFPGIMDAIDAQDRVMVAFAEQRVAMSIRNAAKSIKM</sequence>
<dbReference type="PANTHER" id="PTHR10404">
    <property type="entry name" value="N-ACETYLATED-ALPHA-LINKED ACIDIC DIPEPTIDASE"/>
    <property type="match status" value="1"/>
</dbReference>
<feature type="domain" description="Peptidase M28" evidence="6">
    <location>
        <begin position="410"/>
        <end position="615"/>
    </location>
</feature>
<keyword evidence="3" id="KW-0812">Transmembrane</keyword>
<feature type="domain" description="Transferrin receptor-like dimerisation" evidence="5">
    <location>
        <begin position="677"/>
        <end position="795"/>
    </location>
</feature>
<gene>
    <name evidence="7" type="ORF">O0I10_007970</name>
</gene>
<dbReference type="Gene3D" id="3.50.30.30">
    <property type="match status" value="1"/>
</dbReference>
<keyword evidence="3" id="KW-1133">Transmembrane helix</keyword>
<protein>
    <recommendedName>
        <fullName evidence="9">Glutamate carboxypeptidase</fullName>
    </recommendedName>
</protein>
<dbReference type="Pfam" id="PF04389">
    <property type="entry name" value="Peptidase_M28"/>
    <property type="match status" value="1"/>
</dbReference>
<dbReference type="InterPro" id="IPR036757">
    <property type="entry name" value="TFR-like_dimer_dom_sf"/>
</dbReference>
<keyword evidence="8" id="KW-1185">Reference proteome</keyword>
<dbReference type="EMBL" id="JARTCD010000040">
    <property type="protein sequence ID" value="KAJ8656402.1"/>
    <property type="molecule type" value="Genomic_DNA"/>
</dbReference>
<evidence type="ECO:0000259" key="4">
    <source>
        <dbReference type="Pfam" id="PF02225"/>
    </source>
</evidence>
<feature type="domain" description="PA" evidence="4">
    <location>
        <begin position="219"/>
        <end position="306"/>
    </location>
</feature>
<proteinExistence type="inferred from homology"/>
<evidence type="ECO:0000256" key="3">
    <source>
        <dbReference type="SAM" id="Phobius"/>
    </source>
</evidence>
<dbReference type="Pfam" id="PF02225">
    <property type="entry name" value="PA"/>
    <property type="match status" value="1"/>
</dbReference>
<dbReference type="Pfam" id="PF04253">
    <property type="entry name" value="TFR_dimer"/>
    <property type="match status" value="1"/>
</dbReference>
<comment type="caution">
    <text evidence="7">The sequence shown here is derived from an EMBL/GenBank/DDBJ whole genome shotgun (WGS) entry which is preliminary data.</text>
</comment>
<dbReference type="CDD" id="cd08022">
    <property type="entry name" value="M28_PSMA_like"/>
    <property type="match status" value="1"/>
</dbReference>
<evidence type="ECO:0000313" key="8">
    <source>
        <dbReference type="Proteomes" id="UP001234581"/>
    </source>
</evidence>
<dbReference type="Gene3D" id="1.20.930.40">
    <property type="entry name" value="Transferrin receptor-like, dimerisation domain"/>
    <property type="match status" value="1"/>
</dbReference>
<dbReference type="InterPro" id="IPR007365">
    <property type="entry name" value="TFR-like_dimer_dom"/>
</dbReference>
<dbReference type="SUPFAM" id="SSF52025">
    <property type="entry name" value="PA domain"/>
    <property type="match status" value="1"/>
</dbReference>
<evidence type="ECO:0000256" key="1">
    <source>
        <dbReference type="ARBA" id="ARBA00005634"/>
    </source>
</evidence>
<dbReference type="CDD" id="cd02121">
    <property type="entry name" value="PA_GCPII_like"/>
    <property type="match status" value="1"/>
</dbReference>
<evidence type="ECO:0008006" key="9">
    <source>
        <dbReference type="Google" id="ProtNLM"/>
    </source>
</evidence>
<dbReference type="PANTHER" id="PTHR10404:SF46">
    <property type="entry name" value="VACUOLAR PROTEIN SORTING-ASSOCIATED PROTEIN 70"/>
    <property type="match status" value="1"/>
</dbReference>
<dbReference type="GeneID" id="83215377"/>
<dbReference type="SUPFAM" id="SSF53187">
    <property type="entry name" value="Zn-dependent exopeptidases"/>
    <property type="match status" value="1"/>
</dbReference>
<dbReference type="AlphaFoldDB" id="A0AAD7V1H9"/>
<feature type="transmembrane region" description="Helical" evidence="3">
    <location>
        <begin position="68"/>
        <end position="90"/>
    </location>
</feature>